<sequence>MERQIKECQNCKKEFIVEPEDFVFYEKIKVPPPTWCSNCRMVRRMVFANERHLFKRKEDAYGKEVFSGYHPQVLARVYERDYWLGDKWDPMEYGRDYDFSRSFLKQFRELMYVVPWPSRDVTELVNSDYCNFTGWAKNCYLCFDAGFLENCAYVVSGDKIKECFDVTEAEDSELCFESLFIEKCYRTFFSTHCEECRDVWFSRDCVGCSYCLGCVNLRNKQYHIFNKPYTQETYFQELEKLGPGSYKSLQDIAKKADNFWILQPHKFMHGWRNVGVSGDQISHSKNAKLCFNAFELEDSKNCQNNFMKSRDLYDVTAMGGCELVYESVQVGLEVAGLKFAWLCWPSINNVEYSMFCNSSSNLFGCVGLRKKSHCIFNKQYSPEDYLTLREKIIKHMNEMPYTDSGGLVYKYGEFFPPEFSPFAYNETLAYDYFPLDQKSAKERGYLWREPGIKDFKVTVETLSLPDKIKDVSDTIVQEIIRCADCGGVFRIIPMELEFYKKMSLPLPRRCIECRYQARLKYRNQPWFYNRQCQCSGIKDDQGIYKNQTTHFHGTNHCPNEFETSYAPERPEIVYCEACYNNEVI</sequence>
<evidence type="ECO:0000313" key="2">
    <source>
        <dbReference type="Proteomes" id="UP000595618"/>
    </source>
</evidence>
<reference evidence="1 2" key="1">
    <citation type="submission" date="2020-07" db="EMBL/GenBank/DDBJ databases">
        <title>Huge and variable diversity of episymbiotic CPR bacteria and DPANN archaea in groundwater ecosystems.</title>
        <authorList>
            <person name="He C.Y."/>
            <person name="Keren R."/>
            <person name="Whittaker M."/>
            <person name="Farag I.F."/>
            <person name="Doudna J."/>
            <person name="Cate J.H.D."/>
            <person name="Banfield J.F."/>
        </authorList>
    </citation>
    <scope>NUCLEOTIDE SEQUENCE [LARGE SCALE GENOMIC DNA]</scope>
    <source>
        <strain evidence="1">NC_groundwater_541_Ag_S-0.1um_46_50</strain>
    </source>
</reference>
<organism evidence="1 2">
    <name type="scientific">Candidatus Sungiibacteriota bacterium</name>
    <dbReference type="NCBI Taxonomy" id="2750080"/>
    <lineage>
        <taxon>Bacteria</taxon>
        <taxon>Candidatus Sungiibacteriota</taxon>
    </lineage>
</organism>
<accession>A0A7T5RJP0</accession>
<evidence type="ECO:0000313" key="1">
    <source>
        <dbReference type="EMBL" id="QQG45397.1"/>
    </source>
</evidence>
<dbReference type="EMBL" id="CP066690">
    <property type="protein sequence ID" value="QQG45397.1"/>
    <property type="molecule type" value="Genomic_DNA"/>
</dbReference>
<protein>
    <submittedName>
        <fullName evidence="1">Uncharacterized protein</fullName>
    </submittedName>
</protein>
<dbReference type="AlphaFoldDB" id="A0A7T5RJP0"/>
<proteinExistence type="predicted"/>
<dbReference type="Proteomes" id="UP000595618">
    <property type="component" value="Chromosome"/>
</dbReference>
<gene>
    <name evidence="1" type="ORF">HYW89_00465</name>
</gene>
<name>A0A7T5RJP0_9BACT</name>